<feature type="region of interest" description="Disordered" evidence="1">
    <location>
        <begin position="277"/>
        <end position="352"/>
    </location>
</feature>
<sequence length="763" mass="80351">MAMISVSPSTSPPGLRGHSRQPSGDTASAMQGPLSGLSGSLDDPTSSLRAAALMSLKSKRRKPIATVEHNVLPSTRPVPAAPDIQLDYGDEASSSLVNGSRAPISSLNIVSVATSDPGPSADVAEIEEGQIREEGEISDTEAPPPGAPPFAAPPTEAKARSPKTQQAAPTPTLAARLGLNTADSQQPPTPVVSQVQPVSGFSPNEAATHLSPAATVRPGLALNAQQYEIAKDIILDLLGWGVPPEFLVSCGLSREIVFYVFSDLNLRLPANLDTTGLIPDSTGEDQPFAPSPAPPGSLRNDSQHFHPNLPSKPIATHSALPSKPATSSSSVPELGTTGHSTARAPSTNGTNLHDIEQLRRQELLARKAVQASRKAKQPILGIETSVASAEAPSVAATFSGVDISTAVPDESVDDFLKSIGPNSSVLPRQQLVEEPSDRVRSASRDVMDVDTPLLEAQQQRRPGDRPLSARSVPSSSPLTPTEMAALSSAGPSSSTASTFSSVPFNGDVGTIFDLEPRPSLLPPTQRRGTKRPVAADFVDMEPGPSRPHPPGFARKPLSTARNSGSFASVSGMRRCVIDLSDSEEENEDETNGAFGSKQGSHSPFPASARTSGTTSTSRITPPRAALPPDLLQKEREIQRMRELIAEKEQRRLRKLAESSRPSSVLCSPSMPRPTGHGVSSGSALKLEDDEVSATILALHHQEHTAVPFLNGDSEKMEEDSVMRDLAIESQDSDDPTSNPAVTPEAVALIGSHPFQFIDNAHSN</sequence>
<name>A0A5C3N7X6_9AGAM</name>
<dbReference type="EMBL" id="ML213509">
    <property type="protein sequence ID" value="TFK52596.1"/>
    <property type="molecule type" value="Genomic_DNA"/>
</dbReference>
<evidence type="ECO:0000256" key="1">
    <source>
        <dbReference type="SAM" id="MobiDB-lite"/>
    </source>
</evidence>
<feature type="compositionally biased region" description="Low complexity" evidence="1">
    <location>
        <begin position="484"/>
        <end position="498"/>
    </location>
</feature>
<feature type="region of interest" description="Disordered" evidence="1">
    <location>
        <begin position="537"/>
        <end position="565"/>
    </location>
</feature>
<dbReference type="OrthoDB" id="3270652at2759"/>
<feature type="compositionally biased region" description="Low complexity" evidence="1">
    <location>
        <begin position="605"/>
        <end position="623"/>
    </location>
</feature>
<accession>A0A5C3N7X6</accession>
<feature type="compositionally biased region" description="Acidic residues" evidence="1">
    <location>
        <begin position="580"/>
        <end position="590"/>
    </location>
</feature>
<feature type="region of interest" description="Disordered" evidence="1">
    <location>
        <begin position="426"/>
        <end position="498"/>
    </location>
</feature>
<feature type="compositionally biased region" description="Polar residues" evidence="1">
    <location>
        <begin position="324"/>
        <end position="351"/>
    </location>
</feature>
<proteinExistence type="predicted"/>
<feature type="region of interest" description="Disordered" evidence="1">
    <location>
        <begin position="136"/>
        <end position="169"/>
    </location>
</feature>
<protein>
    <submittedName>
        <fullName evidence="2">Uncharacterized protein</fullName>
    </submittedName>
</protein>
<reference evidence="2 3" key="1">
    <citation type="journal article" date="2019" name="Nat. Ecol. Evol.">
        <title>Megaphylogeny resolves global patterns of mushroom evolution.</title>
        <authorList>
            <person name="Varga T."/>
            <person name="Krizsan K."/>
            <person name="Foldi C."/>
            <person name="Dima B."/>
            <person name="Sanchez-Garcia M."/>
            <person name="Sanchez-Ramirez S."/>
            <person name="Szollosi G.J."/>
            <person name="Szarkandi J.G."/>
            <person name="Papp V."/>
            <person name="Albert L."/>
            <person name="Andreopoulos W."/>
            <person name="Angelini C."/>
            <person name="Antonin V."/>
            <person name="Barry K.W."/>
            <person name="Bougher N.L."/>
            <person name="Buchanan P."/>
            <person name="Buyck B."/>
            <person name="Bense V."/>
            <person name="Catcheside P."/>
            <person name="Chovatia M."/>
            <person name="Cooper J."/>
            <person name="Damon W."/>
            <person name="Desjardin D."/>
            <person name="Finy P."/>
            <person name="Geml J."/>
            <person name="Haridas S."/>
            <person name="Hughes K."/>
            <person name="Justo A."/>
            <person name="Karasinski D."/>
            <person name="Kautmanova I."/>
            <person name="Kiss B."/>
            <person name="Kocsube S."/>
            <person name="Kotiranta H."/>
            <person name="LaButti K.M."/>
            <person name="Lechner B.E."/>
            <person name="Liimatainen K."/>
            <person name="Lipzen A."/>
            <person name="Lukacs Z."/>
            <person name="Mihaltcheva S."/>
            <person name="Morgado L.N."/>
            <person name="Niskanen T."/>
            <person name="Noordeloos M.E."/>
            <person name="Ohm R.A."/>
            <person name="Ortiz-Santana B."/>
            <person name="Ovrebo C."/>
            <person name="Racz N."/>
            <person name="Riley R."/>
            <person name="Savchenko A."/>
            <person name="Shiryaev A."/>
            <person name="Soop K."/>
            <person name="Spirin V."/>
            <person name="Szebenyi C."/>
            <person name="Tomsovsky M."/>
            <person name="Tulloss R.E."/>
            <person name="Uehling J."/>
            <person name="Grigoriev I.V."/>
            <person name="Vagvolgyi C."/>
            <person name="Papp T."/>
            <person name="Martin F.M."/>
            <person name="Miettinen O."/>
            <person name="Hibbett D.S."/>
            <person name="Nagy L.G."/>
        </authorList>
    </citation>
    <scope>NUCLEOTIDE SEQUENCE [LARGE SCALE GENOMIC DNA]</scope>
    <source>
        <strain evidence="2 3">OMC1185</strain>
    </source>
</reference>
<dbReference type="AlphaFoldDB" id="A0A5C3N7X6"/>
<feature type="region of interest" description="Disordered" evidence="1">
    <location>
        <begin position="580"/>
        <end position="627"/>
    </location>
</feature>
<feature type="compositionally biased region" description="Low complexity" evidence="1">
    <location>
        <begin position="658"/>
        <end position="669"/>
    </location>
</feature>
<keyword evidence="3" id="KW-1185">Reference proteome</keyword>
<feature type="compositionally biased region" description="Polar residues" evidence="1">
    <location>
        <begin position="20"/>
        <end position="29"/>
    </location>
</feature>
<evidence type="ECO:0000313" key="2">
    <source>
        <dbReference type="EMBL" id="TFK52596.1"/>
    </source>
</evidence>
<feature type="region of interest" description="Disordered" evidence="1">
    <location>
        <begin position="1"/>
        <end position="86"/>
    </location>
</feature>
<organism evidence="2 3">
    <name type="scientific">Heliocybe sulcata</name>
    <dbReference type="NCBI Taxonomy" id="5364"/>
    <lineage>
        <taxon>Eukaryota</taxon>
        <taxon>Fungi</taxon>
        <taxon>Dikarya</taxon>
        <taxon>Basidiomycota</taxon>
        <taxon>Agaricomycotina</taxon>
        <taxon>Agaricomycetes</taxon>
        <taxon>Gloeophyllales</taxon>
        <taxon>Gloeophyllaceae</taxon>
        <taxon>Heliocybe</taxon>
    </lineage>
</organism>
<feature type="compositionally biased region" description="Basic and acidic residues" evidence="1">
    <location>
        <begin position="435"/>
        <end position="447"/>
    </location>
</feature>
<feature type="region of interest" description="Disordered" evidence="1">
    <location>
        <begin position="652"/>
        <end position="682"/>
    </location>
</feature>
<evidence type="ECO:0000313" key="3">
    <source>
        <dbReference type="Proteomes" id="UP000305948"/>
    </source>
</evidence>
<dbReference type="Proteomes" id="UP000305948">
    <property type="component" value="Unassembled WGS sequence"/>
</dbReference>
<feature type="compositionally biased region" description="Pro residues" evidence="1">
    <location>
        <begin position="142"/>
        <end position="152"/>
    </location>
</feature>
<gene>
    <name evidence="2" type="ORF">OE88DRAFT_1734567</name>
</gene>